<evidence type="ECO:0000313" key="6">
    <source>
        <dbReference type="EMBL" id="MFC2973012.1"/>
    </source>
</evidence>
<gene>
    <name evidence="6" type="primary">ytfE</name>
    <name evidence="6" type="ORF">ACFOJE_12395</name>
</gene>
<dbReference type="PANTHER" id="PTHR36438:SF1">
    <property type="entry name" value="IRON-SULFUR CLUSTER REPAIR PROTEIN YTFE"/>
    <property type="match status" value="1"/>
</dbReference>
<dbReference type="Proteomes" id="UP001595457">
    <property type="component" value="Unassembled WGS sequence"/>
</dbReference>
<evidence type="ECO:0000259" key="5">
    <source>
        <dbReference type="Pfam" id="PF01814"/>
    </source>
</evidence>
<dbReference type="EMBL" id="JBHRSJ010000022">
    <property type="protein sequence ID" value="MFC2973012.1"/>
    <property type="molecule type" value="Genomic_DNA"/>
</dbReference>
<accession>A0ABV7AWX4</accession>
<dbReference type="Pfam" id="PF01814">
    <property type="entry name" value="Hemerythrin"/>
    <property type="match status" value="1"/>
</dbReference>
<dbReference type="PANTHER" id="PTHR36438">
    <property type="entry name" value="IRON-SULFUR CLUSTER REPAIR PROTEIN YTFE"/>
    <property type="match status" value="1"/>
</dbReference>
<dbReference type="Pfam" id="PF04405">
    <property type="entry name" value="ScdA_N"/>
    <property type="match status" value="1"/>
</dbReference>
<keyword evidence="7" id="KW-1185">Reference proteome</keyword>
<evidence type="ECO:0000256" key="1">
    <source>
        <dbReference type="ARBA" id="ARBA00004496"/>
    </source>
</evidence>
<dbReference type="NCBIfam" id="NF008221">
    <property type="entry name" value="PRK10992.1"/>
    <property type="match status" value="1"/>
</dbReference>
<evidence type="ECO:0000256" key="3">
    <source>
        <dbReference type="ARBA" id="ARBA00022723"/>
    </source>
</evidence>
<dbReference type="InterPro" id="IPR019903">
    <property type="entry name" value="RIC_family"/>
</dbReference>
<dbReference type="InterPro" id="IPR012312">
    <property type="entry name" value="Hemerythrin-like"/>
</dbReference>
<keyword evidence="4" id="KW-0408">Iron</keyword>
<dbReference type="NCBIfam" id="TIGR03652">
    <property type="entry name" value="FeS_repair_RIC"/>
    <property type="match status" value="1"/>
</dbReference>
<organism evidence="6 7">
    <name type="scientific">Azotobacter bryophylli</name>
    <dbReference type="NCBI Taxonomy" id="1986537"/>
    <lineage>
        <taxon>Bacteria</taxon>
        <taxon>Pseudomonadati</taxon>
        <taxon>Pseudomonadota</taxon>
        <taxon>Gammaproteobacteria</taxon>
        <taxon>Pseudomonadales</taxon>
        <taxon>Pseudomonadaceae</taxon>
        <taxon>Azotobacter</taxon>
    </lineage>
</organism>
<name>A0ABV7AWX4_9GAMM</name>
<dbReference type="Gene3D" id="1.20.120.520">
    <property type="entry name" value="nmb1532 protein domain like"/>
    <property type="match status" value="1"/>
</dbReference>
<keyword evidence="3" id="KW-0479">Metal-binding</keyword>
<protein>
    <submittedName>
        <fullName evidence="6">Iron-sulfur cluster repair protein YtfE</fullName>
    </submittedName>
</protein>
<dbReference type="RefSeq" id="WP_377814663.1">
    <property type="nucleotide sequence ID" value="NZ_JBHRSJ010000022.1"/>
</dbReference>
<comment type="caution">
    <text evidence="6">The sequence shown here is derived from an EMBL/GenBank/DDBJ whole genome shotgun (WGS) entry which is preliminary data.</text>
</comment>
<comment type="subcellular location">
    <subcellularLocation>
        <location evidence="1">Cytoplasm</location>
    </subcellularLocation>
</comment>
<evidence type="ECO:0000256" key="4">
    <source>
        <dbReference type="ARBA" id="ARBA00023004"/>
    </source>
</evidence>
<evidence type="ECO:0000256" key="2">
    <source>
        <dbReference type="ARBA" id="ARBA00022490"/>
    </source>
</evidence>
<feature type="domain" description="Hemerythrin-like" evidence="5">
    <location>
        <begin position="80"/>
        <end position="218"/>
    </location>
</feature>
<sequence length="224" mass="25252">MTSALIDQTLGSLACSIPGATRVFHQYKLDFCCGGDQSLRDSAIRRGLDAEQIARLLESLEPASGDETDWRGEPAQVLIDYILERFHERHREQLPELIRLASRVEQVHGGRPGCPNGLAEHLWHMQQELESHMCKEEHILFPLLRQGFPAPQVQGPISVMRFEHDQHGAALARLAALTDDITAPENACNTWRALYRGLEELRRDLMLHIHLENNILFADAPANA</sequence>
<reference evidence="7" key="1">
    <citation type="journal article" date="2019" name="Int. J. Syst. Evol. Microbiol.">
        <title>The Global Catalogue of Microorganisms (GCM) 10K type strain sequencing project: providing services to taxonomists for standard genome sequencing and annotation.</title>
        <authorList>
            <consortium name="The Broad Institute Genomics Platform"/>
            <consortium name="The Broad Institute Genome Sequencing Center for Infectious Disease"/>
            <person name="Wu L."/>
            <person name="Ma J."/>
        </authorList>
    </citation>
    <scope>NUCLEOTIDE SEQUENCE [LARGE SCALE GENOMIC DNA]</scope>
    <source>
        <strain evidence="7">KCTC 62195</strain>
    </source>
</reference>
<keyword evidence="2" id="KW-0963">Cytoplasm</keyword>
<evidence type="ECO:0000313" key="7">
    <source>
        <dbReference type="Proteomes" id="UP001595457"/>
    </source>
</evidence>
<proteinExistence type="predicted"/>